<evidence type="ECO:0000256" key="3">
    <source>
        <dbReference type="ARBA" id="ARBA00022670"/>
    </source>
</evidence>
<dbReference type="AlphaFoldDB" id="A0A4Z0ZBK1"/>
<dbReference type="GO" id="GO:0005737">
    <property type="term" value="C:cytoplasm"/>
    <property type="evidence" value="ECO:0007669"/>
    <property type="project" value="TreeGrafter"/>
</dbReference>
<feature type="compositionally biased region" description="Basic and acidic residues" evidence="6">
    <location>
        <begin position="174"/>
        <end position="187"/>
    </location>
</feature>
<dbReference type="InterPro" id="IPR051947">
    <property type="entry name" value="Sentrin-specific_protease"/>
</dbReference>
<dbReference type="InterPro" id="IPR038765">
    <property type="entry name" value="Papain-like_cys_pep_sf"/>
</dbReference>
<dbReference type="OrthoDB" id="442460at2759"/>
<dbReference type="GO" id="GO:0005634">
    <property type="term" value="C:nucleus"/>
    <property type="evidence" value="ECO:0007669"/>
    <property type="project" value="TreeGrafter"/>
</dbReference>
<organism evidence="8 9">
    <name type="scientific">Xylaria hypoxylon</name>
    <dbReference type="NCBI Taxonomy" id="37992"/>
    <lineage>
        <taxon>Eukaryota</taxon>
        <taxon>Fungi</taxon>
        <taxon>Dikarya</taxon>
        <taxon>Ascomycota</taxon>
        <taxon>Pezizomycotina</taxon>
        <taxon>Sordariomycetes</taxon>
        <taxon>Xylariomycetidae</taxon>
        <taxon>Xylariales</taxon>
        <taxon>Xylariaceae</taxon>
        <taxon>Xylaria</taxon>
    </lineage>
</organism>
<comment type="similarity">
    <text evidence="1">Belongs to the peptidase C48 family.</text>
</comment>
<proteinExistence type="inferred from homology"/>
<protein>
    <recommendedName>
        <fullName evidence="7">Ubiquitin-like protease family profile domain-containing protein</fullName>
    </recommendedName>
</protein>
<feature type="compositionally biased region" description="Basic and acidic residues" evidence="6">
    <location>
        <begin position="208"/>
        <end position="220"/>
    </location>
</feature>
<feature type="region of interest" description="Disordered" evidence="6">
    <location>
        <begin position="114"/>
        <end position="187"/>
    </location>
</feature>
<dbReference type="Gene3D" id="3.30.310.130">
    <property type="entry name" value="Ubiquitin-related"/>
    <property type="match status" value="1"/>
</dbReference>
<reference evidence="8 9" key="1">
    <citation type="submission" date="2019-03" db="EMBL/GenBank/DDBJ databases">
        <title>Draft genome sequence of Xylaria hypoxylon DSM 108379, a ubiquitous saprotrophic-parasitic fungi on hardwood.</title>
        <authorList>
            <person name="Buettner E."/>
            <person name="Leonhardt S."/>
            <person name="Gebauer A.M."/>
            <person name="Liers C."/>
            <person name="Hofrichter M."/>
            <person name="Kellner H."/>
        </authorList>
    </citation>
    <scope>NUCLEOTIDE SEQUENCE [LARGE SCALE GENOMIC DNA]</scope>
    <source>
        <strain evidence="8 9">DSM 108379</strain>
    </source>
</reference>
<feature type="domain" description="Ubiquitin-like protease family profile" evidence="7">
    <location>
        <begin position="559"/>
        <end position="874"/>
    </location>
</feature>
<feature type="compositionally biased region" description="Basic and acidic residues" evidence="6">
    <location>
        <begin position="917"/>
        <end position="927"/>
    </location>
</feature>
<feature type="compositionally biased region" description="Basic residues" evidence="6">
    <location>
        <begin position="114"/>
        <end position="123"/>
    </location>
</feature>
<feature type="region of interest" description="Disordered" evidence="6">
    <location>
        <begin position="205"/>
        <end position="272"/>
    </location>
</feature>
<evidence type="ECO:0000259" key="7">
    <source>
        <dbReference type="PROSITE" id="PS50600"/>
    </source>
</evidence>
<feature type="region of interest" description="Disordered" evidence="6">
    <location>
        <begin position="75"/>
        <end position="102"/>
    </location>
</feature>
<dbReference type="EMBL" id="SKBN01000035">
    <property type="protein sequence ID" value="TGJ86012.1"/>
    <property type="molecule type" value="Genomic_DNA"/>
</dbReference>
<comment type="caution">
    <text evidence="8">The sequence shown here is derived from an EMBL/GenBank/DDBJ whole genome shotgun (WGS) entry which is preliminary data.</text>
</comment>
<dbReference type="Pfam" id="PF25424">
    <property type="entry name" value="PH_35"/>
    <property type="match status" value="1"/>
</dbReference>
<accession>A0A4Z0ZBK1</accession>
<dbReference type="PROSITE" id="PS50600">
    <property type="entry name" value="ULP_PROTEASE"/>
    <property type="match status" value="1"/>
</dbReference>
<evidence type="ECO:0000256" key="6">
    <source>
        <dbReference type="SAM" id="MobiDB-lite"/>
    </source>
</evidence>
<evidence type="ECO:0000256" key="5">
    <source>
        <dbReference type="ARBA" id="ARBA00022801"/>
    </source>
</evidence>
<dbReference type="GO" id="GO:0016926">
    <property type="term" value="P:protein desumoylation"/>
    <property type="evidence" value="ECO:0007669"/>
    <property type="project" value="TreeGrafter"/>
</dbReference>
<evidence type="ECO:0000313" key="8">
    <source>
        <dbReference type="EMBL" id="TGJ86012.1"/>
    </source>
</evidence>
<feature type="compositionally biased region" description="Basic and acidic residues" evidence="6">
    <location>
        <begin position="1195"/>
        <end position="1207"/>
    </location>
</feature>
<feature type="compositionally biased region" description="Basic and acidic residues" evidence="6">
    <location>
        <begin position="1178"/>
        <end position="1188"/>
    </location>
</feature>
<sequence length="1222" mass="135530">MADSSQTKPANLGAPQPMNTLSKNTASSRTFFGAPPSSRSIPLTPPPAKRQKLDKSNTKPGYSLATFVVDDPVTTRKQSIESLSVTDSQPSVASNMSTSQSTIAEYRGVDHWTKSKRYRKRPSNSRFPAQVEDAGSPLCTPIAPQKNDEDVSDDEVDLINPPKALAGSSHLKRKQPEERPLSDYSDRFKREKGLVDYTPSQMFSKAIDTADKKTRRRDSPDELAPSSEEIAASRPAKRSRQLSSSLSNRGNILPTAFRRAPAARSSTTMNTECRQIDERKKQAGIITGDGLRIVRGATGRYQYQADYEDDPNNCLLSVREIGHTLFPVDEDQNFLKSYRYLTLDIKKAKSIILGKGPEESCMIIVNSDFSISNGAGPKLVIEFASTPELAKFLEWVSLYRDNSCPITIKYCNIAKLEKDFDEMVGRAGTHKLLSDNEIQASVADDIRVMQHNQNHRIPGPLNAPRVATEYRKGPRLRDAMESLSTSRPNGNDPGVTLSQAWDDQLAPAQRRTRTTRSTFAFIDSPEPEPIPEGWTSLNAGWVKQWRNSLVYPDSGKNRATVDKDDIQRLDEGQFLNDNIIIFYLRYLQKNLEDNNKDLAKRIYFQNTFFYDKLKPTKTGQGINFDSVKTWTSKVDLFSKDYIIVPINEYSHWYVAIICNAPKLLPSSNRHEQDEDIKSDAITITRDIEIARGTPQASSHSEMLYGCIDGENVASSAQEDVVENLRRMSIDSSGHPSSGTEQKADSNAVKGAGSIPSERDHEVYVIRDSGEPVAEVEHIVTVANPQIRKRIGKRQSVGLRKYDPGQPRIITLDSLGATHSPTCSYLRQYLVAELQDKKGVEIPSPGAMGTTAKDIPEQTNHCDCGLFLLGYIQEFLQGPDEFVKSLLQRDAKIPWRLNPSELRNNIRDLIFKLEREQQNTEDVAQERKRQAKMSKQQAKIEETSSHTTAPAVDHSDTPSTLELVSPDCGGDKAGKSQTSPALPNPRPASSRDNSTGVGEAMDSGDLPSFERSAKHAITHVYPSAPSIQHDGLRNTRQEEMDDSSIVEEMKARSKATPHVIASPRNTKPAIIHKTHHQVPGTFPISPVRRQAVKCHSPSSETEGSTNIQSAFLGPLASETPSSKGSRGATPLDPVLVDESDNNSRDKAWQSPQKHAGGQSGHLVVEIPSSSTHGRSPGQECKKDGRKQTEQHSPYFADRRDGERVTAAKLREKTPNYVIDLSDD</sequence>
<dbReference type="SUPFAM" id="SSF54001">
    <property type="entry name" value="Cysteine proteinases"/>
    <property type="match status" value="1"/>
</dbReference>
<keyword evidence="9" id="KW-1185">Reference proteome</keyword>
<feature type="compositionally biased region" description="Polar residues" evidence="6">
    <location>
        <begin position="729"/>
        <end position="740"/>
    </location>
</feature>
<feature type="region of interest" description="Disordered" evidence="6">
    <location>
        <begin position="1018"/>
        <end position="1040"/>
    </location>
</feature>
<evidence type="ECO:0000256" key="4">
    <source>
        <dbReference type="ARBA" id="ARBA00022786"/>
    </source>
</evidence>
<keyword evidence="3" id="KW-0645">Protease</keyword>
<keyword evidence="5" id="KW-0378">Hydrolase</keyword>
<evidence type="ECO:0000256" key="1">
    <source>
        <dbReference type="ARBA" id="ARBA00005234"/>
    </source>
</evidence>
<evidence type="ECO:0000256" key="2">
    <source>
        <dbReference type="ARBA" id="ARBA00022553"/>
    </source>
</evidence>
<dbReference type="PANTHER" id="PTHR46896">
    <property type="entry name" value="SENTRIN-SPECIFIC PROTEASE"/>
    <property type="match status" value="1"/>
</dbReference>
<feature type="region of interest" description="Disordered" evidence="6">
    <location>
        <begin position="1"/>
        <end position="62"/>
    </location>
</feature>
<dbReference type="GO" id="GO:0006508">
    <property type="term" value="P:proteolysis"/>
    <property type="evidence" value="ECO:0007669"/>
    <property type="project" value="UniProtKB-KW"/>
</dbReference>
<keyword evidence="4" id="KW-0833">Ubl conjugation pathway</keyword>
<feature type="region of interest" description="Disordered" evidence="6">
    <location>
        <begin position="1113"/>
        <end position="1207"/>
    </location>
</feature>
<feature type="compositionally biased region" description="Polar residues" evidence="6">
    <location>
        <begin position="17"/>
        <end position="30"/>
    </location>
</feature>
<dbReference type="Proteomes" id="UP000297716">
    <property type="component" value="Unassembled WGS sequence"/>
</dbReference>
<dbReference type="Gene3D" id="1.10.418.20">
    <property type="match status" value="2"/>
</dbReference>
<dbReference type="InterPro" id="IPR003653">
    <property type="entry name" value="Peptidase_C48_C"/>
</dbReference>
<dbReference type="PANTHER" id="PTHR46896:SF3">
    <property type="entry name" value="FI06413P-RELATED"/>
    <property type="match status" value="1"/>
</dbReference>
<gene>
    <name evidence="8" type="ORF">E0Z10_g2743</name>
</gene>
<dbReference type="InterPro" id="IPR057501">
    <property type="entry name" value="DeUb_enz_PH"/>
</dbReference>
<name>A0A4Z0ZBK1_9PEZI</name>
<feature type="region of interest" description="Disordered" evidence="6">
    <location>
        <begin position="728"/>
        <end position="760"/>
    </location>
</feature>
<dbReference type="Pfam" id="PF02902">
    <property type="entry name" value="Peptidase_C48"/>
    <property type="match status" value="1"/>
</dbReference>
<feature type="region of interest" description="Disordered" evidence="6">
    <location>
        <begin position="917"/>
        <end position="1006"/>
    </location>
</feature>
<dbReference type="GO" id="GO:0070139">
    <property type="term" value="F:SUMO-specific endopeptidase activity"/>
    <property type="evidence" value="ECO:0007669"/>
    <property type="project" value="TreeGrafter"/>
</dbReference>
<evidence type="ECO:0000313" key="9">
    <source>
        <dbReference type="Proteomes" id="UP000297716"/>
    </source>
</evidence>
<keyword evidence="2" id="KW-0597">Phosphoprotein</keyword>
<dbReference type="STRING" id="37992.A0A4Z0ZBK1"/>